<dbReference type="InterPro" id="IPR035979">
    <property type="entry name" value="RBD_domain_sf"/>
</dbReference>
<reference evidence="2" key="1">
    <citation type="journal article" date="2023" name="Mol. Phylogenet. Evol.">
        <title>Genome-scale phylogeny and comparative genomics of the fungal order Sordariales.</title>
        <authorList>
            <person name="Hensen N."/>
            <person name="Bonometti L."/>
            <person name="Westerberg I."/>
            <person name="Brannstrom I.O."/>
            <person name="Guillou S."/>
            <person name="Cros-Aarteil S."/>
            <person name="Calhoun S."/>
            <person name="Haridas S."/>
            <person name="Kuo A."/>
            <person name="Mondo S."/>
            <person name="Pangilinan J."/>
            <person name="Riley R."/>
            <person name="LaButti K."/>
            <person name="Andreopoulos B."/>
            <person name="Lipzen A."/>
            <person name="Chen C."/>
            <person name="Yan M."/>
            <person name="Daum C."/>
            <person name="Ng V."/>
            <person name="Clum A."/>
            <person name="Steindorff A."/>
            <person name="Ohm R.A."/>
            <person name="Martin F."/>
            <person name="Silar P."/>
            <person name="Natvig D.O."/>
            <person name="Lalanne C."/>
            <person name="Gautier V."/>
            <person name="Ament-Velasquez S.L."/>
            <person name="Kruys A."/>
            <person name="Hutchinson M.I."/>
            <person name="Powell A.J."/>
            <person name="Barry K."/>
            <person name="Miller A.N."/>
            <person name="Grigoriev I.V."/>
            <person name="Debuchy R."/>
            <person name="Gladieux P."/>
            <person name="Hiltunen Thoren M."/>
            <person name="Johannesson H."/>
        </authorList>
    </citation>
    <scope>NUCLEOTIDE SEQUENCE</scope>
    <source>
        <strain evidence="2">PSN243</strain>
    </source>
</reference>
<dbReference type="GO" id="GO:0003676">
    <property type="term" value="F:nucleic acid binding"/>
    <property type="evidence" value="ECO:0007669"/>
    <property type="project" value="InterPro"/>
</dbReference>
<keyword evidence="3" id="KW-1185">Reference proteome</keyword>
<dbReference type="SUPFAM" id="SSF54928">
    <property type="entry name" value="RNA-binding domain, RBD"/>
    <property type="match status" value="1"/>
</dbReference>
<evidence type="ECO:0008006" key="4">
    <source>
        <dbReference type="Google" id="ProtNLM"/>
    </source>
</evidence>
<evidence type="ECO:0000313" key="2">
    <source>
        <dbReference type="EMBL" id="KAK4448057.1"/>
    </source>
</evidence>
<name>A0AAV9GL23_9PEZI</name>
<proteinExistence type="predicted"/>
<comment type="caution">
    <text evidence="2">The sequence shown here is derived from an EMBL/GenBank/DDBJ whole genome shotgun (WGS) entry which is preliminary data.</text>
</comment>
<protein>
    <recommendedName>
        <fullName evidence="4">RRM domain-containing protein</fullName>
    </recommendedName>
</protein>
<evidence type="ECO:0000256" key="1">
    <source>
        <dbReference type="SAM" id="MobiDB-lite"/>
    </source>
</evidence>
<accession>A0AAV9GL23</accession>
<feature type="region of interest" description="Disordered" evidence="1">
    <location>
        <begin position="216"/>
        <end position="236"/>
    </location>
</feature>
<gene>
    <name evidence="2" type="ORF">QBC34DRAFT_466207</name>
</gene>
<dbReference type="AlphaFoldDB" id="A0AAV9GL23"/>
<dbReference type="EMBL" id="MU865945">
    <property type="protein sequence ID" value="KAK4448057.1"/>
    <property type="molecule type" value="Genomic_DNA"/>
</dbReference>
<dbReference type="Proteomes" id="UP001321760">
    <property type="component" value="Unassembled WGS sequence"/>
</dbReference>
<sequence length="259" mass="29042">MVIDGIATSYSNENEETATSSRFPIGQRNMLSSNASKFSGQCFECMMDTSLDLNREGPIMRHRPSWKDDWDDDGFLVGGLLQSVPIAAEDSCSFFIRNLPPDCRVNTLLGSFRRYGFGRIFSTHINRPNGNHRTSAAKLVLFDVSASRAFYGHSRAPLSWSAAMRQPSCGIECLWQNLSTLLGAAHRPDLERISNIFLESLAPSPRSLLTITSSSTAAMSFDPPDPPGRSNRSRPIWKDDWEDEDFIMFFNDQENQNSN</sequence>
<reference evidence="2" key="2">
    <citation type="submission" date="2023-05" db="EMBL/GenBank/DDBJ databases">
        <authorList>
            <consortium name="Lawrence Berkeley National Laboratory"/>
            <person name="Steindorff A."/>
            <person name="Hensen N."/>
            <person name="Bonometti L."/>
            <person name="Westerberg I."/>
            <person name="Brannstrom I.O."/>
            <person name="Guillou S."/>
            <person name="Cros-Aarteil S."/>
            <person name="Calhoun S."/>
            <person name="Haridas S."/>
            <person name="Kuo A."/>
            <person name="Mondo S."/>
            <person name="Pangilinan J."/>
            <person name="Riley R."/>
            <person name="Labutti K."/>
            <person name="Andreopoulos B."/>
            <person name="Lipzen A."/>
            <person name="Chen C."/>
            <person name="Yanf M."/>
            <person name="Daum C."/>
            <person name="Ng V."/>
            <person name="Clum A."/>
            <person name="Ohm R."/>
            <person name="Martin F."/>
            <person name="Silar P."/>
            <person name="Natvig D."/>
            <person name="Lalanne C."/>
            <person name="Gautier V."/>
            <person name="Ament-Velasquez S.L."/>
            <person name="Kruys A."/>
            <person name="Hutchinson M.I."/>
            <person name="Powell A.J."/>
            <person name="Barry K."/>
            <person name="Miller A.N."/>
            <person name="Grigoriev I.V."/>
            <person name="Debuchy R."/>
            <person name="Gladieux P."/>
            <person name="Thoren M.H."/>
            <person name="Johannesson H."/>
        </authorList>
    </citation>
    <scope>NUCLEOTIDE SEQUENCE</scope>
    <source>
        <strain evidence="2">PSN243</strain>
    </source>
</reference>
<evidence type="ECO:0000313" key="3">
    <source>
        <dbReference type="Proteomes" id="UP001321760"/>
    </source>
</evidence>
<organism evidence="2 3">
    <name type="scientific">Podospora aff. communis PSN243</name>
    <dbReference type="NCBI Taxonomy" id="3040156"/>
    <lineage>
        <taxon>Eukaryota</taxon>
        <taxon>Fungi</taxon>
        <taxon>Dikarya</taxon>
        <taxon>Ascomycota</taxon>
        <taxon>Pezizomycotina</taxon>
        <taxon>Sordariomycetes</taxon>
        <taxon>Sordariomycetidae</taxon>
        <taxon>Sordariales</taxon>
        <taxon>Podosporaceae</taxon>
        <taxon>Podospora</taxon>
    </lineage>
</organism>